<dbReference type="EC" id="3.2.1.26" evidence="2"/>
<dbReference type="InterPro" id="IPR051214">
    <property type="entry name" value="GH32_Enzymes"/>
</dbReference>
<dbReference type="PANTHER" id="PTHR43101:SF1">
    <property type="entry name" value="BETA-FRUCTOSIDASE"/>
    <property type="match status" value="1"/>
</dbReference>
<reference evidence="8 9" key="1">
    <citation type="journal article" date="2020" name="New Microbes New Infect">
        <title>Sellimonas caecigallum sp. nov., description and genome sequence of a new member of the Sellimonas genus isolated from the cecum of feral chicken.</title>
        <authorList>
            <person name="Wongkuna S."/>
            <person name="Ghimire S."/>
            <person name="Antony L."/>
            <person name="Chankhamhaengdecha S."/>
            <person name="Janvilisri T."/>
            <person name="Scaria J."/>
        </authorList>
    </citation>
    <scope>NUCLEOTIDE SEQUENCE [LARGE SCALE GENOMIC DNA]</scope>
    <source>
        <strain evidence="8 9">SW451</strain>
    </source>
</reference>
<accession>A0ABS7L6U9</accession>
<evidence type="ECO:0000256" key="5">
    <source>
        <dbReference type="RuleBase" id="RU362110"/>
    </source>
</evidence>
<dbReference type="SMART" id="SM00640">
    <property type="entry name" value="Glyco_32"/>
    <property type="match status" value="1"/>
</dbReference>
<dbReference type="InterPro" id="IPR013148">
    <property type="entry name" value="Glyco_hydro_32_N"/>
</dbReference>
<evidence type="ECO:0000259" key="6">
    <source>
        <dbReference type="Pfam" id="PF00251"/>
    </source>
</evidence>
<dbReference type="InterPro" id="IPR013189">
    <property type="entry name" value="Glyco_hydro_32_C"/>
</dbReference>
<dbReference type="Gene3D" id="2.60.120.560">
    <property type="entry name" value="Exo-inulinase, domain 1"/>
    <property type="match status" value="1"/>
</dbReference>
<sequence length="442" mass="51252">MKKDRIHLKAPGNWINDPNGFIYYKGLYHLFYQYFPYAPKWGTMHWGHAVSPDLVNWEHCGVALFPTRYEDQNGCFSGSAVEHDGKMYLYYTGVHYDVVNPENIHKNPNDRYESTQLMICSEDGFSFDNFNGKRVIIPPFSDREQADRTHTRDPKVWRGKDAWYMVLGSRTKDDRGQLLFYRSMDLIEWKPVSRVTKETTLGWMWECPDLFRTEGGDVLMLSPMGVVNDGKREANHAVCLPIEFDEHSCSVQFSENFQFVDYGLDLYAPQSTVDKDGRRVMVGWMRMPEAVEGRWRGMFCIPRVVERKGEHIYFRVHPNVEKAYQKQIASPTEAGKAGYRLSLDLEEGEMIDIGGYKIWRKGKRIITDRTAVFAAHDSWRMQAETPEIREGDHLDIYVDQNLIEIYVNNGEYVLSSVVYGLSTEIKGKPSGEWCLYAAESNK</sequence>
<evidence type="ECO:0000256" key="4">
    <source>
        <dbReference type="ARBA" id="ARBA00023295"/>
    </source>
</evidence>
<keyword evidence="3 5" id="KW-0378">Hydrolase</keyword>
<dbReference type="Pfam" id="PF08244">
    <property type="entry name" value="Glyco_hydro_32C"/>
    <property type="match status" value="1"/>
</dbReference>
<feature type="domain" description="Glycosyl hydrolase family 32 C-terminal" evidence="7">
    <location>
        <begin position="360"/>
        <end position="419"/>
    </location>
</feature>
<dbReference type="Gene3D" id="2.115.10.20">
    <property type="entry name" value="Glycosyl hydrolase domain, family 43"/>
    <property type="match status" value="1"/>
</dbReference>
<evidence type="ECO:0000256" key="2">
    <source>
        <dbReference type="ARBA" id="ARBA00012758"/>
    </source>
</evidence>
<evidence type="ECO:0000313" key="8">
    <source>
        <dbReference type="EMBL" id="MBY0758798.1"/>
    </source>
</evidence>
<dbReference type="InterPro" id="IPR013320">
    <property type="entry name" value="ConA-like_dom_sf"/>
</dbReference>
<name>A0ABS7L6U9_9FIRM</name>
<dbReference type="GO" id="GO:0016787">
    <property type="term" value="F:hydrolase activity"/>
    <property type="evidence" value="ECO:0007669"/>
    <property type="project" value="UniProtKB-KW"/>
</dbReference>
<gene>
    <name evidence="8" type="ORF">FLB61_06825</name>
</gene>
<comment type="caution">
    <text evidence="8">The sequence shown here is derived from an EMBL/GenBank/DDBJ whole genome shotgun (WGS) entry which is preliminary data.</text>
</comment>
<dbReference type="PANTHER" id="PTHR43101">
    <property type="entry name" value="BETA-FRUCTOSIDASE"/>
    <property type="match status" value="1"/>
</dbReference>
<dbReference type="EMBL" id="VIRV01000008">
    <property type="protein sequence ID" value="MBY0758798.1"/>
    <property type="molecule type" value="Genomic_DNA"/>
</dbReference>
<dbReference type="SUPFAM" id="SSF49899">
    <property type="entry name" value="Concanavalin A-like lectins/glucanases"/>
    <property type="match status" value="1"/>
</dbReference>
<evidence type="ECO:0000259" key="7">
    <source>
        <dbReference type="Pfam" id="PF08244"/>
    </source>
</evidence>
<comment type="similarity">
    <text evidence="1 5">Belongs to the glycosyl hydrolase 32 family.</text>
</comment>
<organism evidence="8 9">
    <name type="scientific">Sellimonas caecigallum</name>
    <dbReference type="NCBI Taxonomy" id="2592333"/>
    <lineage>
        <taxon>Bacteria</taxon>
        <taxon>Bacillati</taxon>
        <taxon>Bacillota</taxon>
        <taxon>Clostridia</taxon>
        <taxon>Lachnospirales</taxon>
        <taxon>Lachnospiraceae</taxon>
        <taxon>Sellimonas</taxon>
    </lineage>
</organism>
<dbReference type="RefSeq" id="WP_221919742.1">
    <property type="nucleotide sequence ID" value="NZ_CP173660.1"/>
</dbReference>
<keyword evidence="9" id="KW-1185">Reference proteome</keyword>
<evidence type="ECO:0000313" key="9">
    <source>
        <dbReference type="Proteomes" id="UP000779049"/>
    </source>
</evidence>
<dbReference type="InterPro" id="IPR001362">
    <property type="entry name" value="Glyco_hydro_32"/>
</dbReference>
<keyword evidence="4 5" id="KW-0326">Glycosidase</keyword>
<dbReference type="SUPFAM" id="SSF75005">
    <property type="entry name" value="Arabinanase/levansucrase/invertase"/>
    <property type="match status" value="1"/>
</dbReference>
<feature type="domain" description="Glycosyl hydrolase family 32 N-terminal" evidence="6">
    <location>
        <begin position="7"/>
        <end position="309"/>
    </location>
</feature>
<dbReference type="Proteomes" id="UP000779049">
    <property type="component" value="Unassembled WGS sequence"/>
</dbReference>
<evidence type="ECO:0000256" key="3">
    <source>
        <dbReference type="ARBA" id="ARBA00022801"/>
    </source>
</evidence>
<proteinExistence type="inferred from homology"/>
<dbReference type="InterPro" id="IPR023296">
    <property type="entry name" value="Glyco_hydro_beta-prop_sf"/>
</dbReference>
<protein>
    <recommendedName>
        <fullName evidence="2">beta-fructofuranosidase</fullName>
        <ecNumber evidence="2">3.2.1.26</ecNumber>
    </recommendedName>
</protein>
<evidence type="ECO:0000256" key="1">
    <source>
        <dbReference type="ARBA" id="ARBA00009902"/>
    </source>
</evidence>
<dbReference type="Pfam" id="PF00251">
    <property type="entry name" value="Glyco_hydro_32N"/>
    <property type="match status" value="1"/>
</dbReference>
<dbReference type="CDD" id="cd08996">
    <property type="entry name" value="GH32_FFase"/>
    <property type="match status" value="1"/>
</dbReference>